<evidence type="ECO:0000313" key="1">
    <source>
        <dbReference type="EMBL" id="KKB56494.1"/>
    </source>
</evidence>
<dbReference type="InterPro" id="IPR006175">
    <property type="entry name" value="YjgF/YER057c/UK114"/>
</dbReference>
<dbReference type="AlphaFoldDB" id="A0A0F5JFE7"/>
<comment type="caution">
    <text evidence="1">The sequence shown here is derived from an EMBL/GenBank/DDBJ whole genome shotgun (WGS) entry which is preliminary data.</text>
</comment>
<dbReference type="PANTHER" id="PTHR11803:SF39">
    <property type="entry name" value="2-IMINOBUTANOATE_2-IMINOPROPANOATE DEAMINASE"/>
    <property type="match status" value="1"/>
</dbReference>
<sequence>MNLISKQYDKTEVQITSFETKKGITEYHLLFQQTDCLEDYPTQLQNLLQAYTQCVEELPGNPTAVFRRYFLSDVTNQTASLMEQDRSNPYCALSIVQQAPMNGTKIALWAWLQTGVQTQVLPSNLFEARHGNYRQLFGANLCNRAANSEYQTRLIFRDYIMQLTAANCTLANNCIRTWIFVQNVDVNYPGVVKARKDVFATQNLTENTHFIASTGIEGRYQDTNVFVTMDTYAVSGIGQEQIQYLYAPDHLSRTYEYGVTFERGTAITYGDRRHVFVSGTASIDRYGEIVHPGDVIKQSERMIENITALLNEAGADLNDIMQAIVYIRDTGDFVRIEQYMKANHPNMPYLIVRAPVCRSGWLVEIECLAVVAVDEPEYPPL</sequence>
<dbReference type="EMBL" id="AQHV01000011">
    <property type="protein sequence ID" value="KKB56494.1"/>
    <property type="molecule type" value="Genomic_DNA"/>
</dbReference>
<dbReference type="GO" id="GO:0019239">
    <property type="term" value="F:deaminase activity"/>
    <property type="evidence" value="ECO:0007669"/>
    <property type="project" value="TreeGrafter"/>
</dbReference>
<dbReference type="STRING" id="927665.HMPREF1535_02470"/>
<dbReference type="Pfam" id="PF01042">
    <property type="entry name" value="Ribonuc_L-PSP"/>
    <property type="match status" value="1"/>
</dbReference>
<gene>
    <name evidence="1" type="ORF">HMPREF1535_02470</name>
</gene>
<reference evidence="1 2" key="1">
    <citation type="submission" date="2013-04" db="EMBL/GenBank/DDBJ databases">
        <title>The Genome Sequence of Parabacteroides goldsteinii DSM 19448.</title>
        <authorList>
            <consortium name="The Broad Institute Genomics Platform"/>
            <person name="Earl A."/>
            <person name="Ward D."/>
            <person name="Feldgarden M."/>
            <person name="Gevers D."/>
            <person name="Martens E."/>
            <person name="Sakamoto M."/>
            <person name="Benno Y."/>
            <person name="Song Y."/>
            <person name="Liu C."/>
            <person name="Lee J."/>
            <person name="Bolanos M."/>
            <person name="Vaisanen M.L."/>
            <person name="Finegold S.M."/>
            <person name="Walker B."/>
            <person name="Young S."/>
            <person name="Zeng Q."/>
            <person name="Gargeya S."/>
            <person name="Fitzgerald M."/>
            <person name="Haas B."/>
            <person name="Abouelleil A."/>
            <person name="Allen A.W."/>
            <person name="Alvarado L."/>
            <person name="Arachchi H.M."/>
            <person name="Berlin A.M."/>
            <person name="Chapman S.B."/>
            <person name="Gainer-Dewar J."/>
            <person name="Goldberg J."/>
            <person name="Griggs A."/>
            <person name="Gujja S."/>
            <person name="Hansen M."/>
            <person name="Howarth C."/>
            <person name="Imamovic A."/>
            <person name="Ireland A."/>
            <person name="Larimer J."/>
            <person name="McCowan C."/>
            <person name="Murphy C."/>
            <person name="Pearson M."/>
            <person name="Poon T.W."/>
            <person name="Priest M."/>
            <person name="Roberts A."/>
            <person name="Saif S."/>
            <person name="Shea T."/>
            <person name="Sisk P."/>
            <person name="Sykes S."/>
            <person name="Wortman J."/>
            <person name="Nusbaum C."/>
            <person name="Birren B."/>
        </authorList>
    </citation>
    <scope>NUCLEOTIDE SEQUENCE [LARGE SCALE GENOMIC DNA]</scope>
    <source>
        <strain evidence="1 2">DSM 19448</strain>
    </source>
</reference>
<dbReference type="Gene3D" id="3.30.1330.40">
    <property type="entry name" value="RutC-like"/>
    <property type="match status" value="1"/>
</dbReference>
<dbReference type="RefSeq" id="WP_046146248.1">
    <property type="nucleotide sequence ID" value="NZ_KQ033912.1"/>
</dbReference>
<dbReference type="SUPFAM" id="SSF55298">
    <property type="entry name" value="YjgF-like"/>
    <property type="match status" value="2"/>
</dbReference>
<proteinExistence type="predicted"/>
<dbReference type="GO" id="GO:0005829">
    <property type="term" value="C:cytosol"/>
    <property type="evidence" value="ECO:0007669"/>
    <property type="project" value="TreeGrafter"/>
</dbReference>
<dbReference type="InterPro" id="IPR035959">
    <property type="entry name" value="RutC-like_sf"/>
</dbReference>
<organism evidence="1 2">
    <name type="scientific">Parabacteroides goldsteinii DSM 19448 = WAL 12034</name>
    <dbReference type="NCBI Taxonomy" id="927665"/>
    <lineage>
        <taxon>Bacteria</taxon>
        <taxon>Pseudomonadati</taxon>
        <taxon>Bacteroidota</taxon>
        <taxon>Bacteroidia</taxon>
        <taxon>Bacteroidales</taxon>
        <taxon>Tannerellaceae</taxon>
        <taxon>Parabacteroides</taxon>
    </lineage>
</organism>
<dbReference type="PANTHER" id="PTHR11803">
    <property type="entry name" value="2-IMINOBUTANOATE/2-IMINOPROPANOATE DEAMINASE RIDA"/>
    <property type="match status" value="1"/>
</dbReference>
<dbReference type="PATRIC" id="fig|927665.4.peg.2539"/>
<dbReference type="HOGENOM" id="CLU_062425_0_0_10"/>
<dbReference type="CDD" id="cd06153">
    <property type="entry name" value="YjgF_YER057c_UK114_like_5"/>
    <property type="match status" value="1"/>
</dbReference>
<protein>
    <submittedName>
        <fullName evidence="1">Uncharacterized protein</fullName>
    </submittedName>
</protein>
<dbReference type="Proteomes" id="UP000033047">
    <property type="component" value="Unassembled WGS sequence"/>
</dbReference>
<accession>A0A0F5JFE7</accession>
<name>A0A0F5JFE7_9BACT</name>
<evidence type="ECO:0000313" key="2">
    <source>
        <dbReference type="Proteomes" id="UP000033047"/>
    </source>
</evidence>